<gene>
    <name evidence="3" type="ORF">TrCOL_g11447</name>
</gene>
<evidence type="ECO:0000256" key="2">
    <source>
        <dbReference type="SAM" id="Phobius"/>
    </source>
</evidence>
<organism evidence="3 4">
    <name type="scientific">Triparma columacea</name>
    <dbReference type="NCBI Taxonomy" id="722753"/>
    <lineage>
        <taxon>Eukaryota</taxon>
        <taxon>Sar</taxon>
        <taxon>Stramenopiles</taxon>
        <taxon>Ochrophyta</taxon>
        <taxon>Bolidophyceae</taxon>
        <taxon>Parmales</taxon>
        <taxon>Triparmaceae</taxon>
        <taxon>Triparma</taxon>
    </lineage>
</organism>
<keyword evidence="4" id="KW-1185">Reference proteome</keyword>
<feature type="region of interest" description="Disordered" evidence="1">
    <location>
        <begin position="276"/>
        <end position="317"/>
    </location>
</feature>
<keyword evidence="2" id="KW-0812">Transmembrane</keyword>
<evidence type="ECO:0000313" key="3">
    <source>
        <dbReference type="EMBL" id="GMI46655.1"/>
    </source>
</evidence>
<sequence length="337" mass="36930">MLEFDGMITSVLDDLSGLHEQEEGYYGVTNGYLMVQRSLDWFAGVYVFMDGYPGAVYNDVYLFETGVKESEGEEDHHEHDHEHDHFRVRKVSGVEINVAAEIGKGLRDCMEINSGPTPLLECVNDGKGVKDDDDGLGGTLYVPVRIGGGDEGVLEWGAVPLKYKTGGGANLRMERSIRSTTINIPRPDVKNVDGGAGSASSPDLVDGALFLMLLFGIFFGAVAVGRKLRVVTYNGQIPGVDWVAGVEEDEFGGGKGYMMVKKGLMDDEDEELEFGEGEDAEEEGAFQGDVNGVKEDDEDEVELPDLRYGSPQPKPYHRRVDSIEEEMMNKEVNIQGV</sequence>
<dbReference type="EMBL" id="BRYA01000309">
    <property type="protein sequence ID" value="GMI46655.1"/>
    <property type="molecule type" value="Genomic_DNA"/>
</dbReference>
<dbReference type="Proteomes" id="UP001165065">
    <property type="component" value="Unassembled WGS sequence"/>
</dbReference>
<keyword evidence="2" id="KW-0472">Membrane</keyword>
<accession>A0A9W7GJY4</accession>
<evidence type="ECO:0000313" key="4">
    <source>
        <dbReference type="Proteomes" id="UP001165065"/>
    </source>
</evidence>
<dbReference type="AlphaFoldDB" id="A0A9W7GJY4"/>
<protein>
    <submittedName>
        <fullName evidence="3">Uncharacterized protein</fullName>
    </submittedName>
</protein>
<proteinExistence type="predicted"/>
<evidence type="ECO:0000256" key="1">
    <source>
        <dbReference type="SAM" id="MobiDB-lite"/>
    </source>
</evidence>
<name>A0A9W7GJY4_9STRA</name>
<feature type="transmembrane region" description="Helical" evidence="2">
    <location>
        <begin position="207"/>
        <end position="225"/>
    </location>
</feature>
<reference evidence="4" key="1">
    <citation type="journal article" date="2023" name="Commun. Biol.">
        <title>Genome analysis of Parmales, the sister group of diatoms, reveals the evolutionary specialization of diatoms from phago-mixotrophs to photoautotrophs.</title>
        <authorList>
            <person name="Ban H."/>
            <person name="Sato S."/>
            <person name="Yoshikawa S."/>
            <person name="Yamada K."/>
            <person name="Nakamura Y."/>
            <person name="Ichinomiya M."/>
            <person name="Sato N."/>
            <person name="Blanc-Mathieu R."/>
            <person name="Endo H."/>
            <person name="Kuwata A."/>
            <person name="Ogata H."/>
        </authorList>
    </citation>
    <scope>NUCLEOTIDE SEQUENCE [LARGE SCALE GENOMIC DNA]</scope>
</reference>
<keyword evidence="2" id="KW-1133">Transmembrane helix</keyword>
<comment type="caution">
    <text evidence="3">The sequence shown here is derived from an EMBL/GenBank/DDBJ whole genome shotgun (WGS) entry which is preliminary data.</text>
</comment>